<dbReference type="InterPro" id="IPR050097">
    <property type="entry name" value="Ferredoxin-NADP_redctase_2"/>
</dbReference>
<dbReference type="Proteomes" id="UP001519887">
    <property type="component" value="Unassembled WGS sequence"/>
</dbReference>
<dbReference type="InterPro" id="IPR036188">
    <property type="entry name" value="FAD/NAD-bd_sf"/>
</dbReference>
<evidence type="ECO:0000313" key="4">
    <source>
        <dbReference type="EMBL" id="MBW7460859.1"/>
    </source>
</evidence>
<dbReference type="PRINTS" id="PR00368">
    <property type="entry name" value="FADPNR"/>
</dbReference>
<organism evidence="4 5">
    <name type="scientific">Paenibacillus sepulcri</name>
    <dbReference type="NCBI Taxonomy" id="359917"/>
    <lineage>
        <taxon>Bacteria</taxon>
        <taxon>Bacillati</taxon>
        <taxon>Bacillota</taxon>
        <taxon>Bacilli</taxon>
        <taxon>Bacillales</taxon>
        <taxon>Paenibacillaceae</taxon>
        <taxon>Paenibacillus</taxon>
    </lineage>
</organism>
<reference evidence="4 5" key="1">
    <citation type="submission" date="2021-07" db="EMBL/GenBank/DDBJ databases">
        <title>Paenibacillus radiodurans sp. nov., isolated from the southeastern edge of Tengger Desert.</title>
        <authorList>
            <person name="Zhang G."/>
        </authorList>
    </citation>
    <scope>NUCLEOTIDE SEQUENCE [LARGE SCALE GENOMIC DNA]</scope>
    <source>
        <strain evidence="4 5">CCM 7311</strain>
    </source>
</reference>
<dbReference type="SUPFAM" id="SSF51905">
    <property type="entry name" value="FAD/NAD(P)-binding domain"/>
    <property type="match status" value="1"/>
</dbReference>
<evidence type="ECO:0000313" key="5">
    <source>
        <dbReference type="Proteomes" id="UP001519887"/>
    </source>
</evidence>
<dbReference type="PANTHER" id="PTHR48105">
    <property type="entry name" value="THIOREDOXIN REDUCTASE 1-RELATED-RELATED"/>
    <property type="match status" value="1"/>
</dbReference>
<keyword evidence="5" id="KW-1185">Reference proteome</keyword>
<dbReference type="Pfam" id="PF13738">
    <property type="entry name" value="Pyr_redox_3"/>
    <property type="match status" value="1"/>
</dbReference>
<feature type="non-terminal residue" evidence="4">
    <location>
        <position position="1"/>
    </location>
</feature>
<evidence type="ECO:0000256" key="2">
    <source>
        <dbReference type="ARBA" id="ARBA00022630"/>
    </source>
</evidence>
<keyword evidence="3" id="KW-0560">Oxidoreductase</keyword>
<name>A0ABS7CJ05_9BACL</name>
<evidence type="ECO:0000256" key="3">
    <source>
        <dbReference type="ARBA" id="ARBA00023002"/>
    </source>
</evidence>
<sequence length="256" mass="28372">PMIDLAIIGAGPYGISLAAHAAARGLDYRLFGPPMHFWRERMPQNMFIRTNPAYVNLSDAEGRFTLEHFAEETGTELGKPLPRPVFVQYAMWFAEKTHIVFEHQLIAQLRRSTGGYKLLTGDGSASYARRVIIVTGLQHFEHIPDELAGLPASLVSHPIGYSDYSIFGGKRVAVLGSGQSSWEAAALLHLAGSHVELIYRRDEPHYSPADNHGSGANLIALAESFYDLPLEEKQERWKKPSGSIASFLRPYVDGKI</sequence>
<comment type="cofactor">
    <cofactor evidence="1">
        <name>FAD</name>
        <dbReference type="ChEBI" id="CHEBI:57692"/>
    </cofactor>
</comment>
<dbReference type="PRINTS" id="PR00411">
    <property type="entry name" value="PNDRDTASEI"/>
</dbReference>
<feature type="non-terminal residue" evidence="4">
    <location>
        <position position="256"/>
    </location>
</feature>
<dbReference type="EMBL" id="JAHZIK010002512">
    <property type="protein sequence ID" value="MBW7460859.1"/>
    <property type="molecule type" value="Genomic_DNA"/>
</dbReference>
<protein>
    <submittedName>
        <fullName evidence="4">NAD(P)-binding domain-containing protein</fullName>
    </submittedName>
</protein>
<gene>
    <name evidence="4" type="ORF">K0U00_43045</name>
</gene>
<proteinExistence type="predicted"/>
<dbReference type="Gene3D" id="3.50.50.60">
    <property type="entry name" value="FAD/NAD(P)-binding domain"/>
    <property type="match status" value="1"/>
</dbReference>
<accession>A0ABS7CJ05</accession>
<comment type="caution">
    <text evidence="4">The sequence shown here is derived from an EMBL/GenBank/DDBJ whole genome shotgun (WGS) entry which is preliminary data.</text>
</comment>
<keyword evidence="2" id="KW-0285">Flavoprotein</keyword>
<evidence type="ECO:0000256" key="1">
    <source>
        <dbReference type="ARBA" id="ARBA00001974"/>
    </source>
</evidence>